<dbReference type="EMBL" id="CANHGI010000003">
    <property type="protein sequence ID" value="CAI5445435.1"/>
    <property type="molecule type" value="Genomic_DNA"/>
</dbReference>
<evidence type="ECO:0000256" key="1">
    <source>
        <dbReference type="ARBA" id="ARBA00006407"/>
    </source>
</evidence>
<sequence length="248" mass="28621">MLSTINRTICRRVSSSFAVFSNEEIRSPKRTIEDLTQEMLQAPVSRVPPTVQRIMSSLKLKFKPDGLDGSVKSILDRASAQLYYNCADNFDFPKLCDAFGLGDFMSSWYKLTLMHTWMVLLRLHGEFDGKAYMRLQRGLLSTMWLDIDHRLSIVSKELGQVLTSENDMKHMHGLHLQTFFEYDEGFLHDDRVLAGAVWRCLYLNRPVDPVQLLRAVTYIRSTVAWLETCDTNAILVDGIPEWKQLRPQ</sequence>
<dbReference type="Pfam" id="PF03981">
    <property type="entry name" value="Ubiq_cyt_C_chap"/>
    <property type="match status" value="1"/>
</dbReference>
<accession>A0A9P1N2H6</accession>
<evidence type="ECO:0000313" key="3">
    <source>
        <dbReference type="EMBL" id="CAI5445435.1"/>
    </source>
</evidence>
<protein>
    <recommendedName>
        <fullName evidence="2">Ubiquinol-cytochrome c chaperone domain-containing protein</fullName>
    </recommendedName>
</protein>
<evidence type="ECO:0000313" key="4">
    <source>
        <dbReference type="Proteomes" id="UP001152747"/>
    </source>
</evidence>
<dbReference type="PANTHER" id="PTHR12184:SF1">
    <property type="entry name" value="UBIQUINOL-CYTOCHROME-C REDUCTASE COMPLEX ASSEMBLY FACTOR 1"/>
    <property type="match status" value="1"/>
</dbReference>
<dbReference type="AlphaFoldDB" id="A0A9P1N2H6"/>
<keyword evidence="4" id="KW-1185">Reference proteome</keyword>
<reference evidence="3" key="1">
    <citation type="submission" date="2022-11" db="EMBL/GenBank/DDBJ databases">
        <authorList>
            <person name="Kikuchi T."/>
        </authorList>
    </citation>
    <scope>NUCLEOTIDE SEQUENCE</scope>
    <source>
        <strain evidence="3">PS1010</strain>
    </source>
</reference>
<dbReference type="InterPro" id="IPR021150">
    <property type="entry name" value="Ubiq_cyt_c_chap"/>
</dbReference>
<name>A0A9P1N2H6_9PELO</name>
<comment type="similarity">
    <text evidence="1">Belongs to the CBP3 family.</text>
</comment>
<dbReference type="InterPro" id="IPR007129">
    <property type="entry name" value="Ubiqinol_cyt_c_chaperone_CPB3"/>
</dbReference>
<proteinExistence type="inferred from homology"/>
<dbReference type="Proteomes" id="UP001152747">
    <property type="component" value="Unassembled WGS sequence"/>
</dbReference>
<feature type="domain" description="Ubiquinol-cytochrome c chaperone" evidence="2">
    <location>
        <begin position="98"/>
        <end position="239"/>
    </location>
</feature>
<evidence type="ECO:0000259" key="2">
    <source>
        <dbReference type="Pfam" id="PF03981"/>
    </source>
</evidence>
<dbReference type="PANTHER" id="PTHR12184">
    <property type="entry name" value="UBIQUINOL-CYTOCHROME C REDUCTASE COMPLEX ASSEMBLY FACTOR 1 FAMILY MEMBER"/>
    <property type="match status" value="1"/>
</dbReference>
<comment type="caution">
    <text evidence="3">The sequence shown here is derived from an EMBL/GenBank/DDBJ whole genome shotgun (WGS) entry which is preliminary data.</text>
</comment>
<dbReference type="OrthoDB" id="4007at2759"/>
<dbReference type="GO" id="GO:0034551">
    <property type="term" value="P:mitochondrial respiratory chain complex III assembly"/>
    <property type="evidence" value="ECO:0007669"/>
    <property type="project" value="TreeGrafter"/>
</dbReference>
<gene>
    <name evidence="3" type="ORF">CAMP_LOCUS8072</name>
</gene>
<organism evidence="3 4">
    <name type="scientific">Caenorhabditis angaria</name>
    <dbReference type="NCBI Taxonomy" id="860376"/>
    <lineage>
        <taxon>Eukaryota</taxon>
        <taxon>Metazoa</taxon>
        <taxon>Ecdysozoa</taxon>
        <taxon>Nematoda</taxon>
        <taxon>Chromadorea</taxon>
        <taxon>Rhabditida</taxon>
        <taxon>Rhabditina</taxon>
        <taxon>Rhabditomorpha</taxon>
        <taxon>Rhabditoidea</taxon>
        <taxon>Rhabditidae</taxon>
        <taxon>Peloderinae</taxon>
        <taxon>Caenorhabditis</taxon>
    </lineage>
</organism>
<dbReference type="GO" id="GO:0005739">
    <property type="term" value="C:mitochondrion"/>
    <property type="evidence" value="ECO:0007669"/>
    <property type="project" value="TreeGrafter"/>
</dbReference>